<name>A0ACC0VCT3_9HYPO</name>
<gene>
    <name evidence="1" type="ORF">N3K66_000800</name>
</gene>
<reference evidence="1" key="1">
    <citation type="submission" date="2022-10" db="EMBL/GenBank/DDBJ databases">
        <title>Complete Genome of Trichothecium roseum strain YXFP-22015, a Plant Pathogen Isolated from Citrus.</title>
        <authorList>
            <person name="Wang Y."/>
            <person name="Zhu L."/>
        </authorList>
    </citation>
    <scope>NUCLEOTIDE SEQUENCE</scope>
    <source>
        <strain evidence="1">YXFP-22015</strain>
    </source>
</reference>
<dbReference type="EMBL" id="CM047940">
    <property type="protein sequence ID" value="KAI9904271.1"/>
    <property type="molecule type" value="Genomic_DNA"/>
</dbReference>
<sequence>MKGPECEKKKEEGNPPGNTPLTNEVLLVHLPIPPPPPWLSRMRARFPGVEVRWREAEVLPNSSLTTLDELPDADLEGVTMACLYPEPADAGRTMRDVRFVQLASAGSDRWAGHPVFGDRRVRFCSASGVHAPQIGEWIIGTWLSFQHNLTQYALNQREQLWSPRTTDFGTDSVGQRMGILGYGAIGRHAARLARALGMEIYVHGRSPRPTPESRRLDPGGFSVQGTGDPEGELPSAWFSGAGGLDELLASDLDLLVVCVPLTKDTRHLLSRREFAILEQRRRGRGGKGTFVCNVARGAVVDTDALVKALASGQIAGAALDVTDPEPLPRGHPLWEAPNLFLSPHVAYQSTSVFPRVAEVLFGNLERLEAGEPLVNEIFRG</sequence>
<comment type="caution">
    <text evidence="1">The sequence shown here is derived from an EMBL/GenBank/DDBJ whole genome shotgun (WGS) entry which is preliminary data.</text>
</comment>
<evidence type="ECO:0000313" key="1">
    <source>
        <dbReference type="EMBL" id="KAI9904271.1"/>
    </source>
</evidence>
<keyword evidence="2" id="KW-1185">Reference proteome</keyword>
<accession>A0ACC0VCT3</accession>
<evidence type="ECO:0000313" key="2">
    <source>
        <dbReference type="Proteomes" id="UP001163324"/>
    </source>
</evidence>
<protein>
    <submittedName>
        <fullName evidence="1">Uncharacterized protein</fullName>
    </submittedName>
</protein>
<proteinExistence type="predicted"/>
<organism evidence="1 2">
    <name type="scientific">Trichothecium roseum</name>
    <dbReference type="NCBI Taxonomy" id="47278"/>
    <lineage>
        <taxon>Eukaryota</taxon>
        <taxon>Fungi</taxon>
        <taxon>Dikarya</taxon>
        <taxon>Ascomycota</taxon>
        <taxon>Pezizomycotina</taxon>
        <taxon>Sordariomycetes</taxon>
        <taxon>Hypocreomycetidae</taxon>
        <taxon>Hypocreales</taxon>
        <taxon>Hypocreales incertae sedis</taxon>
        <taxon>Trichothecium</taxon>
    </lineage>
</organism>
<dbReference type="Proteomes" id="UP001163324">
    <property type="component" value="Chromosome 1"/>
</dbReference>